<name>K0T6N7_THAOC</name>
<keyword evidence="1" id="KW-0175">Coiled coil</keyword>
<keyword evidence="3" id="KW-1185">Reference proteome</keyword>
<accession>K0T6N7</accession>
<feature type="non-terminal residue" evidence="2">
    <location>
        <position position="1"/>
    </location>
</feature>
<dbReference type="PANTHER" id="PTHR24114:SF2">
    <property type="entry name" value="F-BOX DOMAIN-CONTAINING PROTEIN-RELATED"/>
    <property type="match status" value="1"/>
</dbReference>
<evidence type="ECO:0000256" key="1">
    <source>
        <dbReference type="SAM" id="Coils"/>
    </source>
</evidence>
<dbReference type="Proteomes" id="UP000266841">
    <property type="component" value="Unassembled WGS sequence"/>
</dbReference>
<dbReference type="EMBL" id="AGNL01005486">
    <property type="protein sequence ID" value="EJK72679.1"/>
    <property type="molecule type" value="Genomic_DNA"/>
</dbReference>
<proteinExistence type="predicted"/>
<sequence>SFRGRPTDFTQQLFDTRTTRSGCGEMLFSVPPPPKHPAHRANPIIKRESCHRGMDESRKRARTGNDVVVGAPAAKAPPSPESTDAAAAAAATKIAELQVELEALKQSHKVIVYELNVKVDALQAENESRKREIEGLTSALQWAYAVEEIPRQHWLEQGHSEEYADAMENLLGSMKQGIKDLRVGTVRDNKNIVKIDFDLQGENGNHTRADHDGSLLPYWKEFAAALRHWSEYHADGGFLMVQILYMELPKAVLDILRPAFEQSRIEEVFFSNSRHSGDMANFIKKVLQANHFITGVLFANTTFTREDVKSLCGAIKSRNAQSQSIVGLALTDCFEGGIDNRTLKMILASMRKLSLNFNGMSSREAAIIAEFLNSNPCLSQLGLFGNRFNDTDAAVLANALTNNTHLRTINVRRNSEIRENGRLAFLRATFDVSSLSSCAASNHTCRVYGLERVISVINSYGSVSQNKWNKMFAMLALSSEDSFINISLLRSVPAQLIPLVLDKMNIVGRIDDNHKLTDIYLELTNAERCKKHDVWDSLGEKKSLSCMYNLMRSWVVPSIS</sequence>
<dbReference type="Gene3D" id="3.80.10.10">
    <property type="entry name" value="Ribonuclease Inhibitor"/>
    <property type="match status" value="1"/>
</dbReference>
<comment type="caution">
    <text evidence="2">The sequence shown here is derived from an EMBL/GenBank/DDBJ whole genome shotgun (WGS) entry which is preliminary data.</text>
</comment>
<reference evidence="2 3" key="1">
    <citation type="journal article" date="2012" name="Genome Biol.">
        <title>Genome and low-iron response of an oceanic diatom adapted to chronic iron limitation.</title>
        <authorList>
            <person name="Lommer M."/>
            <person name="Specht M."/>
            <person name="Roy A.S."/>
            <person name="Kraemer L."/>
            <person name="Andreson R."/>
            <person name="Gutowska M.A."/>
            <person name="Wolf J."/>
            <person name="Bergner S.V."/>
            <person name="Schilhabel M.B."/>
            <person name="Klostermeier U.C."/>
            <person name="Beiko R.G."/>
            <person name="Rosenstiel P."/>
            <person name="Hippler M."/>
            <person name="Laroche J."/>
        </authorList>
    </citation>
    <scope>NUCLEOTIDE SEQUENCE [LARGE SCALE GENOMIC DNA]</scope>
    <source>
        <strain evidence="2 3">CCMP1005</strain>
    </source>
</reference>
<feature type="coiled-coil region" evidence="1">
    <location>
        <begin position="87"/>
        <end position="139"/>
    </location>
</feature>
<dbReference type="OrthoDB" id="188902at2759"/>
<dbReference type="AlphaFoldDB" id="K0T6N7"/>
<evidence type="ECO:0000313" key="2">
    <source>
        <dbReference type="EMBL" id="EJK72679.1"/>
    </source>
</evidence>
<evidence type="ECO:0000313" key="3">
    <source>
        <dbReference type="Proteomes" id="UP000266841"/>
    </source>
</evidence>
<dbReference type="SUPFAM" id="SSF52047">
    <property type="entry name" value="RNI-like"/>
    <property type="match status" value="1"/>
</dbReference>
<protein>
    <submittedName>
        <fullName evidence="2">Uncharacterized protein</fullName>
    </submittedName>
</protein>
<dbReference type="InterPro" id="IPR052394">
    <property type="entry name" value="LRR-containing"/>
</dbReference>
<organism evidence="2 3">
    <name type="scientific">Thalassiosira oceanica</name>
    <name type="common">Marine diatom</name>
    <dbReference type="NCBI Taxonomy" id="159749"/>
    <lineage>
        <taxon>Eukaryota</taxon>
        <taxon>Sar</taxon>
        <taxon>Stramenopiles</taxon>
        <taxon>Ochrophyta</taxon>
        <taxon>Bacillariophyta</taxon>
        <taxon>Coscinodiscophyceae</taxon>
        <taxon>Thalassiosirophycidae</taxon>
        <taxon>Thalassiosirales</taxon>
        <taxon>Thalassiosiraceae</taxon>
        <taxon>Thalassiosira</taxon>
    </lineage>
</organism>
<gene>
    <name evidence="2" type="ORF">THAOC_05765</name>
</gene>
<dbReference type="PANTHER" id="PTHR24114">
    <property type="entry name" value="LEUCINE RICH REPEAT FAMILY PROTEIN"/>
    <property type="match status" value="1"/>
</dbReference>
<dbReference type="InterPro" id="IPR032675">
    <property type="entry name" value="LRR_dom_sf"/>
</dbReference>